<keyword evidence="7 10" id="KW-0063">Aspartyl esterase</keyword>
<dbReference type="InterPro" id="IPR012334">
    <property type="entry name" value="Pectin_lyas_fold"/>
</dbReference>
<evidence type="ECO:0000313" key="12">
    <source>
        <dbReference type="EMBL" id="KAI5425731.1"/>
    </source>
</evidence>
<dbReference type="EC" id="3.1.1.11" evidence="4 10"/>
<evidence type="ECO:0000256" key="4">
    <source>
        <dbReference type="ARBA" id="ARBA00013229"/>
    </source>
</evidence>
<evidence type="ECO:0000256" key="9">
    <source>
        <dbReference type="PROSITE-ProRule" id="PRU10040"/>
    </source>
</evidence>
<dbReference type="Proteomes" id="UP001058974">
    <property type="component" value="Chromosome 3"/>
</dbReference>
<dbReference type="GO" id="GO:0030599">
    <property type="term" value="F:pectinesterase activity"/>
    <property type="evidence" value="ECO:0007669"/>
    <property type="project" value="UniProtKB-UniRule"/>
</dbReference>
<name>A0A9D4XW10_PEA</name>
<keyword evidence="6 10" id="KW-0378">Hydrolase</keyword>
<dbReference type="GO" id="GO:0045490">
    <property type="term" value="P:pectin catabolic process"/>
    <property type="evidence" value="ECO:0007669"/>
    <property type="project" value="UniProtKB-UniRule"/>
</dbReference>
<proteinExistence type="inferred from homology"/>
<dbReference type="PANTHER" id="PTHR31321">
    <property type="entry name" value="ACYL-COA THIOESTER HYDROLASE YBHC-RELATED"/>
    <property type="match status" value="1"/>
</dbReference>
<dbReference type="EMBL" id="JAMSHJ010000003">
    <property type="protein sequence ID" value="KAI5425731.1"/>
    <property type="molecule type" value="Genomic_DNA"/>
</dbReference>
<comment type="caution">
    <text evidence="12">The sequence shown here is derived from an EMBL/GenBank/DDBJ whole genome shotgun (WGS) entry which is preliminary data.</text>
</comment>
<evidence type="ECO:0000256" key="5">
    <source>
        <dbReference type="ARBA" id="ARBA00022512"/>
    </source>
</evidence>
<dbReference type="InterPro" id="IPR011050">
    <property type="entry name" value="Pectin_lyase_fold/virulence"/>
</dbReference>
<dbReference type="AlphaFoldDB" id="A0A9D4XW10"/>
<dbReference type="SUPFAM" id="SSF51126">
    <property type="entry name" value="Pectin lyase-like"/>
    <property type="match status" value="1"/>
</dbReference>
<accession>A0A9D4XW10</accession>
<reference evidence="12 13" key="1">
    <citation type="journal article" date="2022" name="Nat. Genet.">
        <title>Improved pea reference genome and pan-genome highlight genomic features and evolutionary characteristics.</title>
        <authorList>
            <person name="Yang T."/>
            <person name="Liu R."/>
            <person name="Luo Y."/>
            <person name="Hu S."/>
            <person name="Wang D."/>
            <person name="Wang C."/>
            <person name="Pandey M.K."/>
            <person name="Ge S."/>
            <person name="Xu Q."/>
            <person name="Li N."/>
            <person name="Li G."/>
            <person name="Huang Y."/>
            <person name="Saxena R.K."/>
            <person name="Ji Y."/>
            <person name="Li M."/>
            <person name="Yan X."/>
            <person name="He Y."/>
            <person name="Liu Y."/>
            <person name="Wang X."/>
            <person name="Xiang C."/>
            <person name="Varshney R.K."/>
            <person name="Ding H."/>
            <person name="Gao S."/>
            <person name="Zong X."/>
        </authorList>
    </citation>
    <scope>NUCLEOTIDE SEQUENCE [LARGE SCALE GENOMIC DNA]</scope>
    <source>
        <strain evidence="12 13">cv. Zhongwan 6</strain>
    </source>
</reference>
<sequence>MSKFVLFFFFVLTILTTKLPITTTCEWSSSLINEYNVTHVFTVDKMNCGNYSTIQEAINNVPDFSVEHTLVIVGSGIYSYTFGVFATEFIAYNISFKNTFPPPSQGVKGAQAVALRVNGDKAAFYGCGFYGAQDTLHDDLGRHYYKGCFIQGSIDFIFGNARSLYEDCILSSIAKPEWVGDGGCITAQGQELLADNSGFSFLNCYINVTGKLLLGRPWRKYAKVIFSTTFMSDVVSPIGWNDKLKDDSVNQTIFFGEYNCKGPGAIRTSPPRAPFGKQLKDDEAAPYISISYIDGNEWLHQV</sequence>
<comment type="subcellular location">
    <subcellularLocation>
        <location evidence="1">Secreted</location>
        <location evidence="1">Cell wall</location>
    </subcellularLocation>
</comment>
<dbReference type="Gramene" id="Psat03G0152100-T1">
    <property type="protein sequence ID" value="KAI5425731.1"/>
    <property type="gene ID" value="KIW84_031521"/>
</dbReference>
<comment type="pathway">
    <text evidence="2 10">Glycan metabolism; pectin degradation; 2-dehydro-3-deoxy-D-gluconate from pectin: step 1/5.</text>
</comment>
<dbReference type="PROSITE" id="PS00503">
    <property type="entry name" value="PECTINESTERASE_2"/>
    <property type="match status" value="1"/>
</dbReference>
<keyword evidence="5" id="KW-0964">Secreted</keyword>
<feature type="signal peptide" evidence="10">
    <location>
        <begin position="1"/>
        <end position="24"/>
    </location>
</feature>
<evidence type="ECO:0000256" key="1">
    <source>
        <dbReference type="ARBA" id="ARBA00004191"/>
    </source>
</evidence>
<dbReference type="Gene3D" id="2.160.20.10">
    <property type="entry name" value="Single-stranded right-handed beta-helix, Pectin lyase-like"/>
    <property type="match status" value="2"/>
</dbReference>
<evidence type="ECO:0000256" key="2">
    <source>
        <dbReference type="ARBA" id="ARBA00005184"/>
    </source>
</evidence>
<feature type="chain" id="PRO_5039755860" description="Pectinesterase" evidence="10">
    <location>
        <begin position="25"/>
        <end position="302"/>
    </location>
</feature>
<comment type="similarity">
    <text evidence="3">Belongs to the pectinesterase family.</text>
</comment>
<feature type="active site" evidence="9">
    <location>
        <position position="155"/>
    </location>
</feature>
<evidence type="ECO:0000256" key="7">
    <source>
        <dbReference type="ARBA" id="ARBA00023085"/>
    </source>
</evidence>
<evidence type="ECO:0000259" key="11">
    <source>
        <dbReference type="Pfam" id="PF01095"/>
    </source>
</evidence>
<dbReference type="InterPro" id="IPR000070">
    <property type="entry name" value="Pectinesterase_cat"/>
</dbReference>
<organism evidence="12 13">
    <name type="scientific">Pisum sativum</name>
    <name type="common">Garden pea</name>
    <name type="synonym">Lathyrus oleraceus</name>
    <dbReference type="NCBI Taxonomy" id="3888"/>
    <lineage>
        <taxon>Eukaryota</taxon>
        <taxon>Viridiplantae</taxon>
        <taxon>Streptophyta</taxon>
        <taxon>Embryophyta</taxon>
        <taxon>Tracheophyta</taxon>
        <taxon>Spermatophyta</taxon>
        <taxon>Magnoliopsida</taxon>
        <taxon>eudicotyledons</taxon>
        <taxon>Gunneridae</taxon>
        <taxon>Pentapetalae</taxon>
        <taxon>rosids</taxon>
        <taxon>fabids</taxon>
        <taxon>Fabales</taxon>
        <taxon>Fabaceae</taxon>
        <taxon>Papilionoideae</taxon>
        <taxon>50 kb inversion clade</taxon>
        <taxon>NPAAA clade</taxon>
        <taxon>Hologalegina</taxon>
        <taxon>IRL clade</taxon>
        <taxon>Fabeae</taxon>
        <taxon>Lathyrus</taxon>
    </lineage>
</organism>
<dbReference type="GO" id="GO:0042545">
    <property type="term" value="P:cell wall modification"/>
    <property type="evidence" value="ECO:0007669"/>
    <property type="project" value="UniProtKB-UniRule"/>
</dbReference>
<dbReference type="PANTHER" id="PTHR31321:SF73">
    <property type="entry name" value="PECTINESTERASE 14-RELATED"/>
    <property type="match status" value="1"/>
</dbReference>
<comment type="catalytic activity">
    <reaction evidence="8 10">
        <text>[(1-&gt;4)-alpha-D-galacturonosyl methyl ester](n) + n H2O = [(1-&gt;4)-alpha-D-galacturonosyl](n) + n methanol + n H(+)</text>
        <dbReference type="Rhea" id="RHEA:22380"/>
        <dbReference type="Rhea" id="RHEA-COMP:14570"/>
        <dbReference type="Rhea" id="RHEA-COMP:14573"/>
        <dbReference type="ChEBI" id="CHEBI:15377"/>
        <dbReference type="ChEBI" id="CHEBI:15378"/>
        <dbReference type="ChEBI" id="CHEBI:17790"/>
        <dbReference type="ChEBI" id="CHEBI:140522"/>
        <dbReference type="ChEBI" id="CHEBI:140523"/>
        <dbReference type="EC" id="3.1.1.11"/>
    </reaction>
</comment>
<keyword evidence="13" id="KW-1185">Reference proteome</keyword>
<dbReference type="Pfam" id="PF01095">
    <property type="entry name" value="Pectinesterase"/>
    <property type="match status" value="1"/>
</dbReference>
<dbReference type="InterPro" id="IPR033131">
    <property type="entry name" value="Pectinesterase_Asp_AS"/>
</dbReference>
<keyword evidence="5" id="KW-0134">Cell wall</keyword>
<evidence type="ECO:0000256" key="3">
    <source>
        <dbReference type="ARBA" id="ARBA00008891"/>
    </source>
</evidence>
<gene>
    <name evidence="12" type="ORF">KIW84_031521</name>
</gene>
<feature type="domain" description="Pectinesterase catalytic" evidence="11">
    <location>
        <begin position="81"/>
        <end position="296"/>
    </location>
</feature>
<evidence type="ECO:0000256" key="8">
    <source>
        <dbReference type="ARBA" id="ARBA00047928"/>
    </source>
</evidence>
<evidence type="ECO:0000256" key="10">
    <source>
        <dbReference type="RuleBase" id="RU000589"/>
    </source>
</evidence>
<evidence type="ECO:0000313" key="13">
    <source>
        <dbReference type="Proteomes" id="UP001058974"/>
    </source>
</evidence>
<protein>
    <recommendedName>
        <fullName evidence="4 10">Pectinesterase</fullName>
        <ecNumber evidence="4 10">3.1.1.11</ecNumber>
    </recommendedName>
</protein>
<evidence type="ECO:0000256" key="6">
    <source>
        <dbReference type="ARBA" id="ARBA00022801"/>
    </source>
</evidence>
<keyword evidence="10" id="KW-0732">Signal</keyword>